<dbReference type="AlphaFoldDB" id="D3FYS8"/>
<gene>
    <name evidence="2" type="ordered locus">BpOF4_04485</name>
</gene>
<dbReference type="GO" id="GO:0003677">
    <property type="term" value="F:DNA binding"/>
    <property type="evidence" value="ECO:0007669"/>
    <property type="project" value="InterPro"/>
</dbReference>
<name>D3FYS8_ALKPO</name>
<dbReference type="STRING" id="398511.BpOF4_04485"/>
<accession>D3FYS8</accession>
<dbReference type="SMART" id="SM00530">
    <property type="entry name" value="HTH_XRE"/>
    <property type="match status" value="1"/>
</dbReference>
<dbReference type="SUPFAM" id="SSF47413">
    <property type="entry name" value="lambda repressor-like DNA-binding domains"/>
    <property type="match status" value="1"/>
</dbReference>
<dbReference type="eggNOG" id="ENOG502ZEJR">
    <property type="taxonomic scope" value="Bacteria"/>
</dbReference>
<keyword evidence="3" id="KW-1185">Reference proteome</keyword>
<proteinExistence type="predicted"/>
<sequence length="80" mass="9329">MKLTSIQVKKIREVYGLTLVEMSSLMGVTDAHLCNIENGKRRLTDRLILRLKRELELTEKKLDRIMSIHSEFQLEADIES</sequence>
<organism evidence="2 3">
    <name type="scientific">Alkalihalophilus pseudofirmus (strain ATCC BAA-2126 / JCM 17055 / OF4)</name>
    <name type="common">Bacillus pseudofirmus</name>
    <dbReference type="NCBI Taxonomy" id="398511"/>
    <lineage>
        <taxon>Bacteria</taxon>
        <taxon>Bacillati</taxon>
        <taxon>Bacillota</taxon>
        <taxon>Bacilli</taxon>
        <taxon>Bacillales</taxon>
        <taxon>Bacillaceae</taxon>
        <taxon>Alkalihalophilus</taxon>
    </lineage>
</organism>
<evidence type="ECO:0000259" key="1">
    <source>
        <dbReference type="PROSITE" id="PS50943"/>
    </source>
</evidence>
<dbReference type="InterPro" id="IPR001387">
    <property type="entry name" value="Cro/C1-type_HTH"/>
</dbReference>
<reference evidence="2 3" key="1">
    <citation type="journal article" date="2011" name="Environ. Microbiol.">
        <title>Genome of alkaliphilic Bacillus pseudofirmus OF4 reveals adaptations that support the ability to grow in an external pH range from 7.5 to 11.4.</title>
        <authorList>
            <person name="Janto B."/>
            <person name="Ahmed A."/>
            <person name="Ito M."/>
            <person name="Liu J."/>
            <person name="Hicks D.B."/>
            <person name="Pagni S."/>
            <person name="Fackelmayer O.J."/>
            <person name="Smith T.A."/>
            <person name="Earl J."/>
            <person name="Elbourne L.D."/>
            <person name="Hassan K."/>
            <person name="Paulsen I.T."/>
            <person name="Kolsto A.B."/>
            <person name="Tourasse N.J."/>
            <person name="Ehrlich G.D."/>
            <person name="Boissy R."/>
            <person name="Ivey D.M."/>
            <person name="Li G."/>
            <person name="Xue Y."/>
            <person name="Ma Y."/>
            <person name="Hu F.Z."/>
            <person name="Krulwich T.A."/>
        </authorList>
    </citation>
    <scope>NUCLEOTIDE SEQUENCE [LARGE SCALE GENOMIC DNA]</scope>
    <source>
        <strain evidence="3">ATCC BAA-2126 / JCM 17055 / OF4</strain>
    </source>
</reference>
<feature type="domain" description="HTH cro/C1-type" evidence="1">
    <location>
        <begin position="8"/>
        <end position="62"/>
    </location>
</feature>
<dbReference type="EMBL" id="CP001878">
    <property type="protein sequence ID" value="ADC48961.1"/>
    <property type="molecule type" value="Genomic_DNA"/>
</dbReference>
<dbReference type="RefSeq" id="WP_012960235.1">
    <property type="nucleotide sequence ID" value="NC_013791.2"/>
</dbReference>
<dbReference type="InterPro" id="IPR010982">
    <property type="entry name" value="Lambda_DNA-bd_dom_sf"/>
</dbReference>
<dbReference type="Gene3D" id="1.10.260.40">
    <property type="entry name" value="lambda repressor-like DNA-binding domains"/>
    <property type="match status" value="1"/>
</dbReference>
<dbReference type="HOGENOM" id="CLU_2582434_0_0_9"/>
<dbReference type="PROSITE" id="PS50943">
    <property type="entry name" value="HTH_CROC1"/>
    <property type="match status" value="1"/>
</dbReference>
<dbReference type="KEGG" id="bpf:BpOF4_04485"/>
<evidence type="ECO:0000313" key="2">
    <source>
        <dbReference type="EMBL" id="ADC48961.1"/>
    </source>
</evidence>
<dbReference type="Proteomes" id="UP000001544">
    <property type="component" value="Chromosome"/>
</dbReference>
<protein>
    <recommendedName>
        <fullName evidence="1">HTH cro/C1-type domain-containing protein</fullName>
    </recommendedName>
</protein>
<evidence type="ECO:0000313" key="3">
    <source>
        <dbReference type="Proteomes" id="UP000001544"/>
    </source>
</evidence>
<dbReference type="CDD" id="cd00093">
    <property type="entry name" value="HTH_XRE"/>
    <property type="match status" value="1"/>
</dbReference>
<dbReference type="Pfam" id="PF01381">
    <property type="entry name" value="HTH_3"/>
    <property type="match status" value="1"/>
</dbReference>